<evidence type="ECO:0000313" key="3">
    <source>
        <dbReference type="Proteomes" id="UP001172673"/>
    </source>
</evidence>
<reference evidence="2" key="1">
    <citation type="submission" date="2022-10" db="EMBL/GenBank/DDBJ databases">
        <title>Culturing micro-colonial fungi from biological soil crusts in the Mojave desert and describing Neophaeococcomyces mojavensis, and introducing the new genera and species Taxawa tesnikishii.</title>
        <authorList>
            <person name="Kurbessoian T."/>
            <person name="Stajich J.E."/>
        </authorList>
    </citation>
    <scope>NUCLEOTIDE SEQUENCE</scope>
    <source>
        <strain evidence="2">TK_41</strain>
    </source>
</reference>
<protein>
    <submittedName>
        <fullName evidence="2">Uncharacterized protein</fullName>
    </submittedName>
</protein>
<dbReference type="EMBL" id="JAPDRK010000002">
    <property type="protein sequence ID" value="KAJ9615645.1"/>
    <property type="molecule type" value="Genomic_DNA"/>
</dbReference>
<accession>A0AA38XLP6</accession>
<feature type="region of interest" description="Disordered" evidence="1">
    <location>
        <begin position="151"/>
        <end position="182"/>
    </location>
</feature>
<feature type="compositionally biased region" description="Basic and acidic residues" evidence="1">
    <location>
        <begin position="459"/>
        <end position="473"/>
    </location>
</feature>
<feature type="region of interest" description="Disordered" evidence="1">
    <location>
        <begin position="340"/>
        <end position="368"/>
    </location>
</feature>
<dbReference type="AlphaFoldDB" id="A0AA38XLP6"/>
<comment type="caution">
    <text evidence="2">The sequence shown here is derived from an EMBL/GenBank/DDBJ whole genome shotgun (WGS) entry which is preliminary data.</text>
</comment>
<feature type="compositionally biased region" description="Basic and acidic residues" evidence="1">
    <location>
        <begin position="358"/>
        <end position="368"/>
    </location>
</feature>
<evidence type="ECO:0000256" key="1">
    <source>
        <dbReference type="SAM" id="MobiDB-lite"/>
    </source>
</evidence>
<feature type="compositionally biased region" description="Acidic residues" evidence="1">
    <location>
        <begin position="439"/>
        <end position="458"/>
    </location>
</feature>
<feature type="compositionally biased region" description="Basic and acidic residues" evidence="1">
    <location>
        <begin position="156"/>
        <end position="167"/>
    </location>
</feature>
<keyword evidence="3" id="KW-1185">Reference proteome</keyword>
<proteinExistence type="predicted"/>
<organism evidence="2 3">
    <name type="scientific">Cladophialophora chaetospira</name>
    <dbReference type="NCBI Taxonomy" id="386627"/>
    <lineage>
        <taxon>Eukaryota</taxon>
        <taxon>Fungi</taxon>
        <taxon>Dikarya</taxon>
        <taxon>Ascomycota</taxon>
        <taxon>Pezizomycotina</taxon>
        <taxon>Eurotiomycetes</taxon>
        <taxon>Chaetothyriomycetidae</taxon>
        <taxon>Chaetothyriales</taxon>
        <taxon>Herpotrichiellaceae</taxon>
        <taxon>Cladophialophora</taxon>
    </lineage>
</organism>
<evidence type="ECO:0000313" key="2">
    <source>
        <dbReference type="EMBL" id="KAJ9615645.1"/>
    </source>
</evidence>
<gene>
    <name evidence="2" type="ORF">H2200_001720</name>
</gene>
<name>A0AA38XLP6_9EURO</name>
<dbReference type="Proteomes" id="UP001172673">
    <property type="component" value="Unassembled WGS sequence"/>
</dbReference>
<sequence length="522" mass="58195">MPLLTSDRLLVAVILFGFGFAYSAVPILLQQVKDAARAPVPEPPPQGKTLQKESENSLKIDTLRTLANGYSYELRNSAFKIVASRVSRSRARDLLLRDLASRNGNRRQDAINAMKMLLTNTSLSGTIVNEFKDPDTITALVRALINVLPQHNRKAKQPEQEAEDPKRRPLPPSPVRPASRSPQETALLSLLGNILNRLTRRGFEYNAAMDALLQAGAVTRWLANYPFPCTLPENAGFNYKRSDVARLLDRAAWGGDDPLIADVISFIMQYPLGRKQMRQVGLFASSVRENVNVDHRDRDSWNWGSGWADADDSDDDEDHDVRMVNGEDTAGLLPVPDGLEVWREPAGRPTTRAGARLRSAERSQEEEHLRRRHREAIVVVERGAPLRMENILQRENSLSLPHNGVSDVEAALDGLRELSENRIEPAEEGELSHHGPVSEAEEVLDPVAEAEVERELEDLEARVAAEEEEERSRAQRRHREMEQLIDEDPEIQGANETTHRATEASVEPPVVASPARGADPST</sequence>
<feature type="region of interest" description="Disordered" evidence="1">
    <location>
        <begin position="425"/>
        <end position="522"/>
    </location>
</feature>